<dbReference type="GO" id="GO:0015833">
    <property type="term" value="P:peptide transport"/>
    <property type="evidence" value="ECO:0007669"/>
    <property type="project" value="TreeGrafter"/>
</dbReference>
<name>A0A101HLE5_9BACT</name>
<dbReference type="EMBL" id="LGGP01000321">
    <property type="protein sequence ID" value="KUK78946.1"/>
    <property type="molecule type" value="Genomic_DNA"/>
</dbReference>
<dbReference type="CDD" id="cd08512">
    <property type="entry name" value="PBP2_NikA_DppA_OppA_like_7"/>
    <property type="match status" value="1"/>
</dbReference>
<feature type="non-terminal residue" evidence="2">
    <location>
        <position position="1"/>
    </location>
</feature>
<protein>
    <submittedName>
        <fullName evidence="2">ABC-type dipeptide transport system, periplasmic component</fullName>
    </submittedName>
</protein>
<dbReference type="GO" id="GO:0042597">
    <property type="term" value="C:periplasmic space"/>
    <property type="evidence" value="ECO:0007669"/>
    <property type="project" value="UniProtKB-ARBA"/>
</dbReference>
<dbReference type="SUPFAM" id="SSF53850">
    <property type="entry name" value="Periplasmic binding protein-like II"/>
    <property type="match status" value="1"/>
</dbReference>
<dbReference type="Gene3D" id="3.90.76.10">
    <property type="entry name" value="Dipeptide-binding Protein, Domain 1"/>
    <property type="match status" value="1"/>
</dbReference>
<dbReference type="PANTHER" id="PTHR30290:SF34">
    <property type="entry name" value="ABC TRANSPORTER, PERIPLASMIC OLIGO-PEPTIDE BINDING PROTEIN, PUTATIVE-RELATED"/>
    <property type="match status" value="1"/>
</dbReference>
<dbReference type="InterPro" id="IPR039424">
    <property type="entry name" value="SBP_5"/>
</dbReference>
<feature type="domain" description="Solute-binding protein family 5" evidence="1">
    <location>
        <begin position="26"/>
        <end position="365"/>
    </location>
</feature>
<dbReference type="InterPro" id="IPR030678">
    <property type="entry name" value="Peptide/Ni-bd"/>
</dbReference>
<evidence type="ECO:0000313" key="2">
    <source>
        <dbReference type="EMBL" id="KUK78946.1"/>
    </source>
</evidence>
<dbReference type="AlphaFoldDB" id="A0A101HLE5"/>
<evidence type="ECO:0000313" key="3">
    <source>
        <dbReference type="Proteomes" id="UP000054092"/>
    </source>
</evidence>
<dbReference type="Pfam" id="PF00496">
    <property type="entry name" value="SBP_bac_5"/>
    <property type="match status" value="1"/>
</dbReference>
<proteinExistence type="predicted"/>
<dbReference type="PIRSF" id="PIRSF002741">
    <property type="entry name" value="MppA"/>
    <property type="match status" value="1"/>
</dbReference>
<dbReference type="PANTHER" id="PTHR30290">
    <property type="entry name" value="PERIPLASMIC BINDING COMPONENT OF ABC TRANSPORTER"/>
    <property type="match status" value="1"/>
</dbReference>
<organism evidence="2 3">
    <name type="scientific">Mesotoga prima</name>
    <dbReference type="NCBI Taxonomy" id="1184387"/>
    <lineage>
        <taxon>Bacteria</taxon>
        <taxon>Thermotogati</taxon>
        <taxon>Thermotogota</taxon>
        <taxon>Thermotogae</taxon>
        <taxon>Kosmotogales</taxon>
        <taxon>Kosmotogaceae</taxon>
        <taxon>Mesotoga</taxon>
    </lineage>
</organism>
<dbReference type="Gene3D" id="3.10.105.10">
    <property type="entry name" value="Dipeptide-binding Protein, Domain 3"/>
    <property type="match status" value="1"/>
</dbReference>
<reference evidence="3" key="1">
    <citation type="journal article" date="2015" name="MBio">
        <title>Genome-Resolved Metagenomic Analysis Reveals Roles for Candidate Phyla and Other Microbial Community Members in Biogeochemical Transformations in Oil Reservoirs.</title>
        <authorList>
            <person name="Hu P."/>
            <person name="Tom L."/>
            <person name="Singh A."/>
            <person name="Thomas B.C."/>
            <person name="Baker B.J."/>
            <person name="Piceno Y.M."/>
            <person name="Andersen G.L."/>
            <person name="Banfield J.F."/>
        </authorList>
    </citation>
    <scope>NUCLEOTIDE SEQUENCE [LARGE SCALE GENOMIC DNA]</scope>
</reference>
<dbReference type="Gene3D" id="3.40.190.10">
    <property type="entry name" value="Periplasmic binding protein-like II"/>
    <property type="match status" value="1"/>
</dbReference>
<sequence length="452" mass="51203">DVDRNPTSEEAKAKLISFYEEVVDPLVEVVDNTVVFTLESAFAPFMNIISHFGSWSAIVDSKTVKELGGWDGNADGWWKWHDLEVEECVLHNFDAGSGPFKLVEWDRAQQKVILERFDDYWAGPAKLKTVVIWGVDEFSTRKAIFEAGDADIVYFPAQYLDQARALEAQGKAIVTLGYPQATITSLHFNWLVVEGSEYVGSGKLDGKGIPRDFFSDIHVRRAFTHAFDAVTFIEEVAMGQGRLVPTDLPEGFLGFDETLPLTEFNLAKAAAEFKLAWGGEVWEKGFTMQLMYNTGNEARQTACEMLAYFVNSLNPKFKITTLGVQWPTYLSTYQNGLLPAFVIGWQADYPDPHNFIATYYASNGVYGKPQGELYQEWARENVDELISAAIKSTDLKEREELYKEIQRRVIDAVVGLPIYQPTGINVRAPWVEGWYPMPVRSNYYYYHLSKSN</sequence>
<dbReference type="InterPro" id="IPR000914">
    <property type="entry name" value="SBP_5_dom"/>
</dbReference>
<dbReference type="GO" id="GO:0043190">
    <property type="term" value="C:ATP-binding cassette (ABC) transporter complex"/>
    <property type="evidence" value="ECO:0007669"/>
    <property type="project" value="InterPro"/>
</dbReference>
<accession>A0A101HLE5</accession>
<dbReference type="PATRIC" id="fig|1184387.3.peg.2055"/>
<gene>
    <name evidence="2" type="ORF">XD94_1565</name>
</gene>
<comment type="caution">
    <text evidence="2">The sequence shown here is derived from an EMBL/GenBank/DDBJ whole genome shotgun (WGS) entry which is preliminary data.</text>
</comment>
<evidence type="ECO:0000259" key="1">
    <source>
        <dbReference type="Pfam" id="PF00496"/>
    </source>
</evidence>
<dbReference type="GO" id="GO:1904680">
    <property type="term" value="F:peptide transmembrane transporter activity"/>
    <property type="evidence" value="ECO:0007669"/>
    <property type="project" value="TreeGrafter"/>
</dbReference>
<dbReference type="Proteomes" id="UP000054092">
    <property type="component" value="Unassembled WGS sequence"/>
</dbReference>